<feature type="compositionally biased region" description="Basic residues" evidence="1">
    <location>
        <begin position="186"/>
        <end position="197"/>
    </location>
</feature>
<protein>
    <submittedName>
        <fullName evidence="2">Uncharacterized protein</fullName>
    </submittedName>
</protein>
<comment type="caution">
    <text evidence="2">The sequence shown here is derived from an EMBL/GenBank/DDBJ whole genome shotgun (WGS) entry which is preliminary data.</text>
</comment>
<evidence type="ECO:0000313" key="3">
    <source>
        <dbReference type="Proteomes" id="UP000518300"/>
    </source>
</evidence>
<dbReference type="EMBL" id="JABBJJ010000111">
    <property type="protein sequence ID" value="NMO17819.1"/>
    <property type="molecule type" value="Genomic_DNA"/>
</dbReference>
<evidence type="ECO:0000256" key="1">
    <source>
        <dbReference type="SAM" id="MobiDB-lite"/>
    </source>
</evidence>
<dbReference type="RefSeq" id="WP_169347099.1">
    <property type="nucleotide sequence ID" value="NZ_JABBJJ010000111.1"/>
</dbReference>
<organism evidence="2 3">
    <name type="scientific">Pyxidicoccus fallax</name>
    <dbReference type="NCBI Taxonomy" id="394095"/>
    <lineage>
        <taxon>Bacteria</taxon>
        <taxon>Pseudomonadati</taxon>
        <taxon>Myxococcota</taxon>
        <taxon>Myxococcia</taxon>
        <taxon>Myxococcales</taxon>
        <taxon>Cystobacterineae</taxon>
        <taxon>Myxococcaceae</taxon>
        <taxon>Pyxidicoccus</taxon>
    </lineage>
</organism>
<reference evidence="2 3" key="1">
    <citation type="submission" date="2020-04" db="EMBL/GenBank/DDBJ databases">
        <title>Draft genome of Pyxidicoccus fallax type strain.</title>
        <authorList>
            <person name="Whitworth D.E."/>
        </authorList>
    </citation>
    <scope>NUCLEOTIDE SEQUENCE [LARGE SCALE GENOMIC DNA]</scope>
    <source>
        <strain evidence="2 3">DSM 14698</strain>
    </source>
</reference>
<feature type="region of interest" description="Disordered" evidence="1">
    <location>
        <begin position="178"/>
        <end position="197"/>
    </location>
</feature>
<proteinExistence type="predicted"/>
<evidence type="ECO:0000313" key="2">
    <source>
        <dbReference type="EMBL" id="NMO17819.1"/>
    </source>
</evidence>
<dbReference type="AlphaFoldDB" id="A0A848LJB9"/>
<dbReference type="Proteomes" id="UP000518300">
    <property type="component" value="Unassembled WGS sequence"/>
</dbReference>
<accession>A0A848LJB9</accession>
<keyword evidence="3" id="KW-1185">Reference proteome</keyword>
<sequence length="197" mass="22753">MSDRHQSLTELEDLIRSARETSLEISRDQLRQWMSSPDLEVQGATYLLLRESMKSLRITPPLDADEHLRFRRDYLERCIREGGEGPWSDSRYEAAWEIAGWMASVFDDPATARKVLVGLRDWLATIYREGSPVVRDALVNGTLEHLFERPKIRRFFNDWRNDPLLAGAFADASLWAREGGDSPLVGRRKPRPGRKNE</sequence>
<name>A0A848LJB9_9BACT</name>
<gene>
    <name evidence="2" type="ORF">HG543_23605</name>
</gene>